<name>A0A7K9NYV2_9CORV</name>
<evidence type="ECO:0000256" key="3">
    <source>
        <dbReference type="ARBA" id="ARBA00022771"/>
    </source>
</evidence>
<dbReference type="GO" id="GO:0000978">
    <property type="term" value="F:RNA polymerase II cis-regulatory region sequence-specific DNA binding"/>
    <property type="evidence" value="ECO:0007669"/>
    <property type="project" value="TreeGrafter"/>
</dbReference>
<evidence type="ECO:0000259" key="7">
    <source>
        <dbReference type="PROSITE" id="PS50157"/>
    </source>
</evidence>
<evidence type="ECO:0000256" key="5">
    <source>
        <dbReference type="ARBA" id="ARBA00023242"/>
    </source>
</evidence>
<dbReference type="PROSITE" id="PS50157">
    <property type="entry name" value="ZINC_FINGER_C2H2_2"/>
    <property type="match status" value="2"/>
</dbReference>
<evidence type="ECO:0000256" key="6">
    <source>
        <dbReference type="PROSITE-ProRule" id="PRU00042"/>
    </source>
</evidence>
<dbReference type="EMBL" id="VWZW01007685">
    <property type="protein sequence ID" value="NXH92199.1"/>
    <property type="molecule type" value="Genomic_DNA"/>
</dbReference>
<feature type="domain" description="C2H2-type" evidence="7">
    <location>
        <begin position="46"/>
        <end position="70"/>
    </location>
</feature>
<sequence>PNPLKELPGPQGAGLRPTICGECGKGFSRSSDLARHRITHTGERPFTCGACGKGFSQNSNLATHRRIHTG</sequence>
<organism evidence="8 9">
    <name type="scientific">Edolisoma coerulescens</name>
    <dbReference type="NCBI Taxonomy" id="2585810"/>
    <lineage>
        <taxon>Eukaryota</taxon>
        <taxon>Metazoa</taxon>
        <taxon>Chordata</taxon>
        <taxon>Craniata</taxon>
        <taxon>Vertebrata</taxon>
        <taxon>Euteleostomi</taxon>
        <taxon>Archelosauria</taxon>
        <taxon>Archosauria</taxon>
        <taxon>Dinosauria</taxon>
        <taxon>Saurischia</taxon>
        <taxon>Theropoda</taxon>
        <taxon>Coelurosauria</taxon>
        <taxon>Aves</taxon>
        <taxon>Neognathae</taxon>
        <taxon>Neoaves</taxon>
        <taxon>Telluraves</taxon>
        <taxon>Australaves</taxon>
        <taxon>Passeriformes</taxon>
        <taxon>Corvoidea</taxon>
        <taxon>Campephagidae</taxon>
        <taxon>Edolisoma</taxon>
    </lineage>
</organism>
<dbReference type="SMART" id="SM00355">
    <property type="entry name" value="ZnF_C2H2"/>
    <property type="match status" value="2"/>
</dbReference>
<feature type="non-terminal residue" evidence="8">
    <location>
        <position position="70"/>
    </location>
</feature>
<keyword evidence="1" id="KW-0479">Metal-binding</keyword>
<keyword evidence="3 6" id="KW-0863">Zinc-finger</keyword>
<keyword evidence="5" id="KW-0539">Nucleus</keyword>
<keyword evidence="9" id="KW-1185">Reference proteome</keyword>
<dbReference type="GO" id="GO:0000981">
    <property type="term" value="F:DNA-binding transcription factor activity, RNA polymerase II-specific"/>
    <property type="evidence" value="ECO:0007669"/>
    <property type="project" value="TreeGrafter"/>
</dbReference>
<feature type="non-terminal residue" evidence="8">
    <location>
        <position position="1"/>
    </location>
</feature>
<dbReference type="AlphaFoldDB" id="A0A7K9NYV2"/>
<dbReference type="PROSITE" id="PS00028">
    <property type="entry name" value="ZINC_FINGER_C2H2_1"/>
    <property type="match status" value="2"/>
</dbReference>
<dbReference type="Gene3D" id="3.30.160.60">
    <property type="entry name" value="Classic Zinc Finger"/>
    <property type="match status" value="2"/>
</dbReference>
<evidence type="ECO:0000256" key="4">
    <source>
        <dbReference type="ARBA" id="ARBA00022833"/>
    </source>
</evidence>
<gene>
    <name evidence="8" type="primary">Znf853_1</name>
    <name evidence="8" type="ORF">EDOCOE_R15643</name>
</gene>
<dbReference type="PANTHER" id="PTHR23235:SF142">
    <property type="entry name" value="ZINC FINGER PROTEIN 384"/>
    <property type="match status" value="1"/>
</dbReference>
<evidence type="ECO:0000256" key="1">
    <source>
        <dbReference type="ARBA" id="ARBA00022723"/>
    </source>
</evidence>
<evidence type="ECO:0000313" key="9">
    <source>
        <dbReference type="Proteomes" id="UP000526889"/>
    </source>
</evidence>
<keyword evidence="4" id="KW-0862">Zinc</keyword>
<comment type="caution">
    <text evidence="8">The sequence shown here is derived from an EMBL/GenBank/DDBJ whole genome shotgun (WGS) entry which is preliminary data.</text>
</comment>
<dbReference type="Pfam" id="PF00096">
    <property type="entry name" value="zf-C2H2"/>
    <property type="match status" value="2"/>
</dbReference>
<reference evidence="8 9" key="1">
    <citation type="submission" date="2019-09" db="EMBL/GenBank/DDBJ databases">
        <title>Bird 10,000 Genomes (B10K) Project - Family phase.</title>
        <authorList>
            <person name="Zhang G."/>
        </authorList>
    </citation>
    <scope>NUCLEOTIDE SEQUENCE [LARGE SCALE GENOMIC DNA]</scope>
    <source>
        <strain evidence="8">B10K-DU-001-25</strain>
        <tissue evidence="8">Muscle</tissue>
    </source>
</reference>
<dbReference type="GO" id="GO:0008270">
    <property type="term" value="F:zinc ion binding"/>
    <property type="evidence" value="ECO:0007669"/>
    <property type="project" value="UniProtKB-KW"/>
</dbReference>
<feature type="domain" description="C2H2-type" evidence="7">
    <location>
        <begin position="18"/>
        <end position="45"/>
    </location>
</feature>
<dbReference type="FunFam" id="3.30.160.60:FF:000290">
    <property type="entry name" value="Zinc finger protein 697 isoform X1"/>
    <property type="match status" value="1"/>
</dbReference>
<evidence type="ECO:0000256" key="2">
    <source>
        <dbReference type="ARBA" id="ARBA00022737"/>
    </source>
</evidence>
<dbReference type="FunFam" id="3.30.160.60:FF:000336">
    <property type="entry name" value="zinc finger protein 768"/>
    <property type="match status" value="1"/>
</dbReference>
<keyword evidence="2" id="KW-0677">Repeat</keyword>
<evidence type="ECO:0000313" key="8">
    <source>
        <dbReference type="EMBL" id="NXH92199.1"/>
    </source>
</evidence>
<dbReference type="PANTHER" id="PTHR23235">
    <property type="entry name" value="KRUEPPEL-LIKE TRANSCRIPTION FACTOR"/>
    <property type="match status" value="1"/>
</dbReference>
<dbReference type="InterPro" id="IPR013087">
    <property type="entry name" value="Znf_C2H2_type"/>
</dbReference>
<dbReference type="SUPFAM" id="SSF57667">
    <property type="entry name" value="beta-beta-alpha zinc fingers"/>
    <property type="match status" value="1"/>
</dbReference>
<proteinExistence type="predicted"/>
<dbReference type="Proteomes" id="UP000526889">
    <property type="component" value="Unassembled WGS sequence"/>
</dbReference>
<dbReference type="InterPro" id="IPR036236">
    <property type="entry name" value="Znf_C2H2_sf"/>
</dbReference>
<accession>A0A7K9NYV2</accession>
<protein>
    <submittedName>
        <fullName evidence="8">ZN853 protein</fullName>
    </submittedName>
</protein>